<dbReference type="PANTHER" id="PTHR33525:SF4">
    <property type="entry name" value="CYCLIC DI-GMP PHOSPHODIESTERASE CDGJ"/>
    <property type="match status" value="1"/>
</dbReference>
<evidence type="ECO:0000313" key="3">
    <source>
        <dbReference type="Proteomes" id="UP000281708"/>
    </source>
</evidence>
<gene>
    <name evidence="2" type="ORF">D9V37_12670</name>
</gene>
<dbReference type="OrthoDB" id="9804751at2"/>
<dbReference type="SUPFAM" id="SSF141868">
    <property type="entry name" value="EAL domain-like"/>
    <property type="match status" value="1"/>
</dbReference>
<sequence length="415" mass="44218">MPHSSVVVGRQAIVDRDGATLGYELLFRQPAAALVPVAGVPVGPLTGDQMTATVMVGALSLGLDRLANGRLLFCNADRGVLVGDTPVSLPPATTVIEVLESVEIDDEVVEGCRRLISDGFVLALDDMVWREGIERLLPLVDIVKIDLLNTDREAAAELAARCRPYGVQLLAEKVETDDDVAWACAQGFSLFQGYAIERPRLIEGRTLAPTATTRLRLAAMVLAEDLEVVELERLVASEPGLMVQLLHLAAAGADHGVRRTVRTIREALVLVGSTRIRQWISLLLLTDRSSISRPSLVTVLSRAKMCELLAQQRGVTDGPRAYVVGMLSGLDLLLGRPMSEIEDVLEVDPALMAAVRGEGPLGELVSEVIAYQGDVAGSGDGAVGSGGDLSQLHTVAAEAFAWASDLDSLLPEKVN</sequence>
<dbReference type="Gene3D" id="3.20.20.450">
    <property type="entry name" value="EAL domain"/>
    <property type="match status" value="1"/>
</dbReference>
<evidence type="ECO:0000313" key="2">
    <source>
        <dbReference type="EMBL" id="RLV49380.1"/>
    </source>
</evidence>
<dbReference type="SUPFAM" id="SSF109604">
    <property type="entry name" value="HD-domain/PDEase-like"/>
    <property type="match status" value="1"/>
</dbReference>
<accession>A0A3L8P1S7</accession>
<proteinExistence type="predicted"/>
<dbReference type="Gene3D" id="1.10.3210.10">
    <property type="entry name" value="Hypothetical protein af1432"/>
    <property type="match status" value="1"/>
</dbReference>
<dbReference type="InterPro" id="IPR052340">
    <property type="entry name" value="RNase_Y/CdgJ"/>
</dbReference>
<dbReference type="Pfam" id="PF00563">
    <property type="entry name" value="EAL"/>
    <property type="match status" value="1"/>
</dbReference>
<dbReference type="InterPro" id="IPR001633">
    <property type="entry name" value="EAL_dom"/>
</dbReference>
<dbReference type="InterPro" id="IPR013976">
    <property type="entry name" value="HDOD"/>
</dbReference>
<name>A0A3L8P1S7_9ACTN</name>
<dbReference type="RefSeq" id="WP_121806482.1">
    <property type="nucleotide sequence ID" value="NZ_RDBE01000007.1"/>
</dbReference>
<reference evidence="2 3" key="1">
    <citation type="submission" date="2018-10" db="EMBL/GenBank/DDBJ databases">
        <title>Marmoricola sp. 4Q3S-7 whole genome shotgun sequence.</title>
        <authorList>
            <person name="Li F."/>
        </authorList>
    </citation>
    <scope>NUCLEOTIDE SEQUENCE [LARGE SCALE GENOMIC DNA]</scope>
    <source>
        <strain evidence="2 3">4Q3S-7</strain>
    </source>
</reference>
<dbReference type="AlphaFoldDB" id="A0A3L8P1S7"/>
<dbReference type="EMBL" id="RDBE01000007">
    <property type="protein sequence ID" value="RLV49380.1"/>
    <property type="molecule type" value="Genomic_DNA"/>
</dbReference>
<protein>
    <submittedName>
        <fullName evidence="2">EAL domain-containing protein</fullName>
    </submittedName>
</protein>
<dbReference type="Proteomes" id="UP000281708">
    <property type="component" value="Unassembled WGS sequence"/>
</dbReference>
<dbReference type="InterPro" id="IPR035919">
    <property type="entry name" value="EAL_sf"/>
</dbReference>
<evidence type="ECO:0000259" key="1">
    <source>
        <dbReference type="PROSITE" id="PS51833"/>
    </source>
</evidence>
<dbReference type="Pfam" id="PF08668">
    <property type="entry name" value="HDOD"/>
    <property type="match status" value="1"/>
</dbReference>
<dbReference type="PIRSF" id="PIRSF003180">
    <property type="entry name" value="DiGMPpdiest_YuxH"/>
    <property type="match status" value="1"/>
</dbReference>
<feature type="domain" description="HDOD" evidence="1">
    <location>
        <begin position="207"/>
        <end position="392"/>
    </location>
</feature>
<keyword evidence="3" id="KW-1185">Reference proteome</keyword>
<dbReference type="InterPro" id="IPR014408">
    <property type="entry name" value="dGMP_Pdiesterase_EAL/HD-GYP"/>
</dbReference>
<dbReference type="PROSITE" id="PS51833">
    <property type="entry name" value="HDOD"/>
    <property type="match status" value="1"/>
</dbReference>
<comment type="caution">
    <text evidence="2">The sequence shown here is derived from an EMBL/GenBank/DDBJ whole genome shotgun (WGS) entry which is preliminary data.</text>
</comment>
<organism evidence="2 3">
    <name type="scientific">Nocardioides mangrovicus</name>
    <dbReference type="NCBI Taxonomy" id="2478913"/>
    <lineage>
        <taxon>Bacteria</taxon>
        <taxon>Bacillati</taxon>
        <taxon>Actinomycetota</taxon>
        <taxon>Actinomycetes</taxon>
        <taxon>Propionibacteriales</taxon>
        <taxon>Nocardioidaceae</taxon>
        <taxon>Nocardioides</taxon>
    </lineage>
</organism>
<dbReference type="PANTHER" id="PTHR33525">
    <property type="match status" value="1"/>
</dbReference>